<dbReference type="FunFam" id="1.10.10.60:FF:000139">
    <property type="entry name" value="cyclin-D-binding Myb-like transcription factor 1 isoform X2"/>
    <property type="match status" value="1"/>
</dbReference>
<evidence type="ECO:0000256" key="3">
    <source>
        <dbReference type="ARBA" id="ARBA00023015"/>
    </source>
</evidence>
<comment type="subcellular location">
    <subcellularLocation>
        <location evidence="1">Nucleus</location>
    </subcellularLocation>
</comment>
<organism evidence="14 15">
    <name type="scientific">Strigamia maritima</name>
    <name type="common">European centipede</name>
    <name type="synonym">Geophilus maritimus</name>
    <dbReference type="NCBI Taxonomy" id="126957"/>
    <lineage>
        <taxon>Eukaryota</taxon>
        <taxon>Metazoa</taxon>
        <taxon>Ecdysozoa</taxon>
        <taxon>Arthropoda</taxon>
        <taxon>Myriapoda</taxon>
        <taxon>Chilopoda</taxon>
        <taxon>Pleurostigmophora</taxon>
        <taxon>Geophilomorpha</taxon>
        <taxon>Linotaeniidae</taxon>
        <taxon>Strigamia</taxon>
    </lineage>
</organism>
<dbReference type="GO" id="GO:0000981">
    <property type="term" value="F:DNA-binding transcription factor activity, RNA polymerase II-specific"/>
    <property type="evidence" value="ECO:0007669"/>
    <property type="project" value="TreeGrafter"/>
</dbReference>
<evidence type="ECO:0000256" key="2">
    <source>
        <dbReference type="ARBA" id="ARBA00022737"/>
    </source>
</evidence>
<keyword evidence="8" id="KW-0131">Cell cycle</keyword>
<keyword evidence="7" id="KW-0539">Nucleus</keyword>
<feature type="compositionally biased region" description="Basic and acidic residues" evidence="11">
    <location>
        <begin position="586"/>
        <end position="600"/>
    </location>
</feature>
<evidence type="ECO:0000313" key="14">
    <source>
        <dbReference type="EnsemblMetazoa" id="SMAR006666-PA"/>
    </source>
</evidence>
<dbReference type="InterPro" id="IPR009057">
    <property type="entry name" value="Homeodomain-like_sf"/>
</dbReference>
<dbReference type="SMART" id="SM00717">
    <property type="entry name" value="SANT"/>
    <property type="match status" value="4"/>
</dbReference>
<dbReference type="HOGENOM" id="CLU_021360_1_0_1"/>
<sequence length="636" mass="71321">MAEPAVDDNEEDIQQQQHMIEEEVASENESFDLQTEEVEMPGVVVINQHGNNNDVDAPSKGIYLEPVSDGQTYVLTLNGTESLQTSRMHFDTSKIQVLQTSIPEIVQQGHDGDFNQAWFTSREDKTILHRKGQLWKQGMWSKEETDILQNNIISYCKERGIVDPAEIIFEMTKDERKDFYRIIAKGLNRPLFSVYRRVIRMYDTKNHVGKYTPQEIDKLKDLRTKHGNDWQAIGAALGRSASSIKDRCRLMKDNCNTGKWLPVEEKRLTDAVYQQSRTIPGEAVTSGISWATVAEAVGTRSEKQCRTKWLNYLNWKQIGGTEWTREDDINLICKVYSLNVTDENSIDWIELSRGWHSVRSPQWLRGKWWNLKRHVADAHLLSFRNVCEYLYNNHAQIVHVKVSNDEVSSTSVLESVASTPLTIPQVSVVQAPSIVTTVPIQMKTDVPTSIGQSITHSEDDVCSVAAPVGATFQTYEVLPSTMHLNAAATSAPFLIATPTQTIPFTTCTTNSAGQIIIQTLPAETLQTTDVTVHMNMSSQIIISTAGALGHVTTPVQLTRPMHHLLTAQGTLLTSGEELLTSENVDKEQEGLENEMDKQEVESSEDLIPSDSQLILADPMLSTDTGTEFVDQECEKT</sequence>
<keyword evidence="3" id="KW-0805">Transcription regulation</keyword>
<keyword evidence="6" id="KW-0804">Transcription</keyword>
<evidence type="ECO:0000256" key="6">
    <source>
        <dbReference type="ARBA" id="ARBA00023163"/>
    </source>
</evidence>
<dbReference type="InterPro" id="IPR001005">
    <property type="entry name" value="SANT/Myb"/>
</dbReference>
<dbReference type="eggNOG" id="KOG0051">
    <property type="taxonomic scope" value="Eukaryota"/>
</dbReference>
<evidence type="ECO:0000259" key="13">
    <source>
        <dbReference type="PROSITE" id="PS51294"/>
    </source>
</evidence>
<dbReference type="STRING" id="126957.T1IZJ1"/>
<accession>T1IZJ1</accession>
<name>T1IZJ1_STRMM</name>
<dbReference type="InterPro" id="IPR051651">
    <property type="entry name" value="DMTF1_DNA-bind_reg"/>
</dbReference>
<dbReference type="EnsemblMetazoa" id="SMAR006666-RA">
    <property type="protein sequence ID" value="SMAR006666-PA"/>
    <property type="gene ID" value="SMAR006666"/>
</dbReference>
<proteinExistence type="inferred from homology"/>
<comment type="similarity">
    <text evidence="9">Belongs to the DMTF1 family.</text>
</comment>
<feature type="region of interest" description="Disordered" evidence="11">
    <location>
        <begin position="586"/>
        <end position="607"/>
    </location>
</feature>
<evidence type="ECO:0000256" key="9">
    <source>
        <dbReference type="ARBA" id="ARBA00061386"/>
    </source>
</evidence>
<feature type="domain" description="Myb-like" evidence="12">
    <location>
        <begin position="252"/>
        <end position="313"/>
    </location>
</feature>
<protein>
    <recommendedName>
        <fullName evidence="10">Cyclin-D-binding Myb-like transcription factor 1</fullName>
    </recommendedName>
</protein>
<evidence type="ECO:0000256" key="5">
    <source>
        <dbReference type="ARBA" id="ARBA00023159"/>
    </source>
</evidence>
<dbReference type="PANTHER" id="PTHR46380">
    <property type="entry name" value="CYCLIN-D-BINDING MYB-LIKE TRANSCRIPTION FACTOR 1"/>
    <property type="match status" value="1"/>
</dbReference>
<keyword evidence="15" id="KW-1185">Reference proteome</keyword>
<evidence type="ECO:0000256" key="4">
    <source>
        <dbReference type="ARBA" id="ARBA00023125"/>
    </source>
</evidence>
<keyword evidence="5" id="KW-0010">Activator</keyword>
<dbReference type="PhylomeDB" id="T1IZJ1"/>
<feature type="domain" description="HTH myb-type" evidence="13">
    <location>
        <begin position="287"/>
        <end position="317"/>
    </location>
</feature>
<dbReference type="PROSITE" id="PS51294">
    <property type="entry name" value="HTH_MYB"/>
    <property type="match status" value="1"/>
</dbReference>
<dbReference type="SUPFAM" id="SSF46689">
    <property type="entry name" value="Homeodomain-like"/>
    <property type="match status" value="3"/>
</dbReference>
<dbReference type="GO" id="GO:0005634">
    <property type="term" value="C:nucleus"/>
    <property type="evidence" value="ECO:0007669"/>
    <property type="project" value="UniProtKB-SubCell"/>
</dbReference>
<dbReference type="Pfam" id="PF00249">
    <property type="entry name" value="Myb_DNA-binding"/>
    <property type="match status" value="2"/>
</dbReference>
<evidence type="ECO:0000256" key="11">
    <source>
        <dbReference type="SAM" id="MobiDB-lite"/>
    </source>
</evidence>
<dbReference type="Pfam" id="PF20588">
    <property type="entry name" value="DMTF1_N"/>
    <property type="match status" value="1"/>
</dbReference>
<evidence type="ECO:0000313" key="15">
    <source>
        <dbReference type="Proteomes" id="UP000014500"/>
    </source>
</evidence>
<dbReference type="CDD" id="cd00167">
    <property type="entry name" value="SANT"/>
    <property type="match status" value="2"/>
</dbReference>
<evidence type="ECO:0000256" key="7">
    <source>
        <dbReference type="ARBA" id="ARBA00023242"/>
    </source>
</evidence>
<evidence type="ECO:0000256" key="10">
    <source>
        <dbReference type="ARBA" id="ARBA00070367"/>
    </source>
</evidence>
<dbReference type="Gene3D" id="1.10.10.60">
    <property type="entry name" value="Homeodomain-like"/>
    <property type="match status" value="2"/>
</dbReference>
<reference evidence="15" key="1">
    <citation type="submission" date="2011-05" db="EMBL/GenBank/DDBJ databases">
        <authorList>
            <person name="Richards S.R."/>
            <person name="Qu J."/>
            <person name="Jiang H."/>
            <person name="Jhangiani S.N."/>
            <person name="Agravi P."/>
            <person name="Goodspeed R."/>
            <person name="Gross S."/>
            <person name="Mandapat C."/>
            <person name="Jackson L."/>
            <person name="Mathew T."/>
            <person name="Pu L."/>
            <person name="Thornton R."/>
            <person name="Saada N."/>
            <person name="Wilczek-Boney K.B."/>
            <person name="Lee S."/>
            <person name="Kovar C."/>
            <person name="Wu Y."/>
            <person name="Scherer S.E."/>
            <person name="Worley K.C."/>
            <person name="Muzny D.M."/>
            <person name="Gibbs R."/>
        </authorList>
    </citation>
    <scope>NUCLEOTIDE SEQUENCE</scope>
    <source>
        <strain evidence="15">Brora</strain>
    </source>
</reference>
<evidence type="ECO:0000256" key="1">
    <source>
        <dbReference type="ARBA" id="ARBA00004123"/>
    </source>
</evidence>
<keyword evidence="4" id="KW-0238">DNA-binding</keyword>
<dbReference type="AlphaFoldDB" id="T1IZJ1"/>
<reference evidence="14" key="2">
    <citation type="submission" date="2015-02" db="UniProtKB">
        <authorList>
            <consortium name="EnsemblMetazoa"/>
        </authorList>
    </citation>
    <scope>IDENTIFICATION</scope>
</reference>
<dbReference type="PROSITE" id="PS50090">
    <property type="entry name" value="MYB_LIKE"/>
    <property type="match status" value="1"/>
</dbReference>
<dbReference type="InterPro" id="IPR017930">
    <property type="entry name" value="Myb_dom"/>
</dbReference>
<dbReference type="EMBL" id="AFFK01020457">
    <property type="status" value="NOT_ANNOTATED_CDS"/>
    <property type="molecule type" value="Genomic_DNA"/>
</dbReference>
<dbReference type="Proteomes" id="UP000014500">
    <property type="component" value="Unassembled WGS sequence"/>
</dbReference>
<dbReference type="FunFam" id="1.10.10.60:FF:000114">
    <property type="entry name" value="cyclin-D-binding Myb-like transcription factor 1 isoform X1"/>
    <property type="match status" value="1"/>
</dbReference>
<evidence type="ECO:0000256" key="8">
    <source>
        <dbReference type="ARBA" id="ARBA00023306"/>
    </source>
</evidence>
<evidence type="ECO:0000259" key="12">
    <source>
        <dbReference type="PROSITE" id="PS50090"/>
    </source>
</evidence>
<dbReference type="PANTHER" id="PTHR46380:SF2">
    <property type="entry name" value="CYCLIN-D-BINDING MYB-LIKE TRANSCRIPTION FACTOR 1"/>
    <property type="match status" value="1"/>
</dbReference>
<dbReference type="GO" id="GO:0000978">
    <property type="term" value="F:RNA polymerase II cis-regulatory region sequence-specific DNA binding"/>
    <property type="evidence" value="ECO:0007669"/>
    <property type="project" value="TreeGrafter"/>
</dbReference>
<dbReference type="InterPro" id="IPR046775">
    <property type="entry name" value="DMTF1_N"/>
</dbReference>
<keyword evidence="2" id="KW-0677">Repeat</keyword>